<protein>
    <submittedName>
        <fullName evidence="2">Uncharacterized protein</fullName>
    </submittedName>
</protein>
<dbReference type="AlphaFoldDB" id="A0A1X7U6Y8"/>
<accession>A0A1X7U6Y8</accession>
<dbReference type="InParanoid" id="A0A1X7U6Y8"/>
<reference evidence="2" key="1">
    <citation type="submission" date="2017-05" db="UniProtKB">
        <authorList>
            <consortium name="EnsemblMetazoa"/>
        </authorList>
    </citation>
    <scope>IDENTIFICATION</scope>
</reference>
<name>A0A1X7U6Y8_AMPQE</name>
<proteinExistence type="predicted"/>
<sequence>MESAVTLSPSTFPFSDQGISYCWSGNAGLSYPFPCSSDGLYEQQQRALSSCYPQPVGSPQIFPVSSPASSSTELGDIQDIFQGGDSSCSFSLQSSLKPRSPQAAGSGEKRTSGGKAARVKRVHAGSSSKPYRRTASPVFPDGAVPISSLMACNNQQTQPLLPPLNSSSSIIHSKSPVTVKVHSHRLTEQFKDIEKKILHLYSEKSKLLHQLMKQDSGSCNFESRTTDKGDLVLSILPTGQSEFDNGFIEEVNSLLLTIGGLSSSFESSLNKLLTSSQSSSIADCIATHLMSSSDQLLLSEDLYTKSIHVDPASCTLSPGLKHIIDCVNGLLEASQSITKQSQYIQSLLVSYSKKISSHKEGLESKGCSCKETRAIAQSILMGNTVVLNSVQKLWEQDCIKATDIISSISNALPIHHSTYTE</sequence>
<dbReference type="EnsemblMetazoa" id="Aqu2.1.23221_001">
    <property type="protein sequence ID" value="Aqu2.1.23221_001"/>
    <property type="gene ID" value="Aqu2.1.23221"/>
</dbReference>
<feature type="region of interest" description="Disordered" evidence="1">
    <location>
        <begin position="92"/>
        <end position="136"/>
    </location>
</feature>
<evidence type="ECO:0000313" key="2">
    <source>
        <dbReference type="EnsemblMetazoa" id="Aqu2.1.23221_001"/>
    </source>
</evidence>
<evidence type="ECO:0000256" key="1">
    <source>
        <dbReference type="SAM" id="MobiDB-lite"/>
    </source>
</evidence>
<organism evidence="2">
    <name type="scientific">Amphimedon queenslandica</name>
    <name type="common">Sponge</name>
    <dbReference type="NCBI Taxonomy" id="400682"/>
    <lineage>
        <taxon>Eukaryota</taxon>
        <taxon>Metazoa</taxon>
        <taxon>Porifera</taxon>
        <taxon>Demospongiae</taxon>
        <taxon>Heteroscleromorpha</taxon>
        <taxon>Haplosclerida</taxon>
        <taxon>Niphatidae</taxon>
        <taxon>Amphimedon</taxon>
    </lineage>
</organism>